<evidence type="ECO:0000313" key="3">
    <source>
        <dbReference type="WBParaSite" id="TTAC_0000897401-mRNA-1"/>
    </source>
</evidence>
<protein>
    <submittedName>
        <fullName evidence="3">Transcriptional regulator</fullName>
    </submittedName>
</protein>
<proteinExistence type="predicted"/>
<name>A0A0R3X653_HYDTA</name>
<dbReference type="EMBL" id="UYWX01020638">
    <property type="protein sequence ID" value="VDM33652.1"/>
    <property type="molecule type" value="Genomic_DNA"/>
</dbReference>
<organism evidence="3">
    <name type="scientific">Hydatigena taeniaeformis</name>
    <name type="common">Feline tapeworm</name>
    <name type="synonym">Taenia taeniaeformis</name>
    <dbReference type="NCBI Taxonomy" id="6205"/>
    <lineage>
        <taxon>Eukaryota</taxon>
        <taxon>Metazoa</taxon>
        <taxon>Spiralia</taxon>
        <taxon>Lophotrochozoa</taxon>
        <taxon>Platyhelminthes</taxon>
        <taxon>Cestoda</taxon>
        <taxon>Eucestoda</taxon>
        <taxon>Cyclophyllidea</taxon>
        <taxon>Taeniidae</taxon>
        <taxon>Hydatigera</taxon>
    </lineage>
</organism>
<dbReference type="AlphaFoldDB" id="A0A0R3X653"/>
<dbReference type="WBParaSite" id="TTAC_0000897401-mRNA-1">
    <property type="protein sequence ID" value="TTAC_0000897401-mRNA-1"/>
    <property type="gene ID" value="TTAC_0000897401"/>
</dbReference>
<dbReference type="Proteomes" id="UP000274429">
    <property type="component" value="Unassembled WGS sequence"/>
</dbReference>
<reference evidence="1 2" key="2">
    <citation type="submission" date="2018-11" db="EMBL/GenBank/DDBJ databases">
        <authorList>
            <consortium name="Pathogen Informatics"/>
        </authorList>
    </citation>
    <scope>NUCLEOTIDE SEQUENCE [LARGE SCALE GENOMIC DNA]</scope>
</reference>
<reference evidence="3" key="1">
    <citation type="submission" date="2017-02" db="UniProtKB">
        <authorList>
            <consortium name="WormBaseParasite"/>
        </authorList>
    </citation>
    <scope>IDENTIFICATION</scope>
</reference>
<keyword evidence="2" id="KW-1185">Reference proteome</keyword>
<accession>A0A0R3X653</accession>
<gene>
    <name evidence="1" type="ORF">TTAC_LOCUS8959</name>
</gene>
<evidence type="ECO:0000313" key="1">
    <source>
        <dbReference type="EMBL" id="VDM33652.1"/>
    </source>
</evidence>
<evidence type="ECO:0000313" key="2">
    <source>
        <dbReference type="Proteomes" id="UP000274429"/>
    </source>
</evidence>
<sequence length="57" mass="6436">MVEDRGGNFILDDLVPDEYVVSPCHDHLHEIKVIAEGYKGELLRADDLCRAICTTLH</sequence>